<dbReference type="EMBL" id="FUYL01000002">
    <property type="protein sequence ID" value="SKB35104.1"/>
    <property type="molecule type" value="Genomic_DNA"/>
</dbReference>
<reference evidence="2" key="1">
    <citation type="submission" date="2017-02" db="EMBL/GenBank/DDBJ databases">
        <authorList>
            <person name="Varghese N."/>
            <person name="Submissions S."/>
        </authorList>
    </citation>
    <scope>NUCLEOTIDE SEQUENCE [LARGE SCALE GENOMIC DNA]</scope>
    <source>
        <strain evidence="2">DSM 23546</strain>
    </source>
</reference>
<dbReference type="AlphaFoldDB" id="A0A1T5AJD0"/>
<dbReference type="RefSeq" id="WP_079511519.1">
    <property type="nucleotide sequence ID" value="NZ_FUYL01000002.1"/>
</dbReference>
<evidence type="ECO:0008006" key="3">
    <source>
        <dbReference type="Google" id="ProtNLM"/>
    </source>
</evidence>
<organism evidence="1 2">
    <name type="scientific">Maribacter arcticus</name>
    <dbReference type="NCBI Taxonomy" id="561365"/>
    <lineage>
        <taxon>Bacteria</taxon>
        <taxon>Pseudomonadati</taxon>
        <taxon>Bacteroidota</taxon>
        <taxon>Flavobacteriia</taxon>
        <taxon>Flavobacteriales</taxon>
        <taxon>Flavobacteriaceae</taxon>
        <taxon>Maribacter</taxon>
    </lineage>
</organism>
<dbReference type="STRING" id="561365.SAMN05660866_01029"/>
<dbReference type="Proteomes" id="UP000190339">
    <property type="component" value="Unassembled WGS sequence"/>
</dbReference>
<accession>A0A1T5AJD0</accession>
<protein>
    <recommendedName>
        <fullName evidence="3">Winged helix-turn helix</fullName>
    </recommendedName>
</protein>
<evidence type="ECO:0000313" key="2">
    <source>
        <dbReference type="Proteomes" id="UP000190339"/>
    </source>
</evidence>
<gene>
    <name evidence="1" type="ORF">SAMN05660866_01029</name>
</gene>
<name>A0A1T5AJD0_9FLAO</name>
<keyword evidence="2" id="KW-1185">Reference proteome</keyword>
<proteinExistence type="predicted"/>
<sequence>MDNQNNSQNSFESEQGKNTKKAYAKRLFDILFKQSQSRRMAATELGYADQTYMVTQLISDWIKQGKAAVVGHIKCNRSNRWVEAVTTNPELFPKSNQLELF</sequence>
<dbReference type="OrthoDB" id="982995at2"/>
<evidence type="ECO:0000313" key="1">
    <source>
        <dbReference type="EMBL" id="SKB35104.1"/>
    </source>
</evidence>